<keyword evidence="4" id="KW-0816">Tricarboxylic acid cycle</keyword>
<accession>A0A420W6E2</accession>
<evidence type="ECO:0000256" key="7">
    <source>
        <dbReference type="ARBA" id="ARBA00023002"/>
    </source>
</evidence>
<evidence type="ECO:0000256" key="8">
    <source>
        <dbReference type="ARBA" id="ARBA00023004"/>
    </source>
</evidence>
<evidence type="ECO:0000256" key="10">
    <source>
        <dbReference type="ARBA" id="ARBA00023291"/>
    </source>
</evidence>
<dbReference type="EMBL" id="RBIE01000002">
    <property type="protein sequence ID" value="RKQ61597.1"/>
    <property type="molecule type" value="Genomic_DNA"/>
</dbReference>
<evidence type="ECO:0000259" key="13">
    <source>
        <dbReference type="PROSITE" id="PS51379"/>
    </source>
</evidence>
<evidence type="ECO:0000256" key="4">
    <source>
        <dbReference type="ARBA" id="ARBA00022532"/>
    </source>
</evidence>
<dbReference type="Gene3D" id="1.10.1060.10">
    <property type="entry name" value="Alpha-helical ferredoxin"/>
    <property type="match status" value="1"/>
</dbReference>
<dbReference type="InterPro" id="IPR006058">
    <property type="entry name" value="2Fe2S_fd_BS"/>
</dbReference>
<dbReference type="GO" id="GO:0051537">
    <property type="term" value="F:2 iron, 2 sulfur cluster binding"/>
    <property type="evidence" value="ECO:0007669"/>
    <property type="project" value="UniProtKB-KW"/>
</dbReference>
<comment type="cofactor">
    <cofactor evidence="11">
        <name>[4Fe-4S] cluster</name>
        <dbReference type="ChEBI" id="CHEBI:49883"/>
    </cofactor>
    <text evidence="11">Binds 1 [4Fe-4S] cluster.</text>
</comment>
<dbReference type="SUPFAM" id="SSF46548">
    <property type="entry name" value="alpha-helical ferredoxin"/>
    <property type="match status" value="1"/>
</dbReference>
<keyword evidence="15" id="KW-1185">Reference proteome</keyword>
<feature type="domain" description="4Fe-4S ferredoxin-type" evidence="13">
    <location>
        <begin position="202"/>
        <end position="231"/>
    </location>
</feature>
<evidence type="ECO:0000256" key="11">
    <source>
        <dbReference type="RuleBase" id="RU361237"/>
    </source>
</evidence>
<comment type="pathway">
    <text evidence="1">Carbohydrate metabolism; tricarboxylic acid cycle; fumarate from succinate (bacterial route): step 1/1.</text>
</comment>
<dbReference type="GO" id="GO:0006099">
    <property type="term" value="P:tricarboxylic acid cycle"/>
    <property type="evidence" value="ECO:0007669"/>
    <property type="project" value="UniProtKB-KW"/>
</dbReference>
<keyword evidence="5 11" id="KW-0001">2Fe-2S</keyword>
<sequence>MERREVTFRIKRFNPKKDVRPYYQEYKLTVPRGMTILEALQFIKDEIDPTLAFRAFCRSAICGSCAIKVNGFPKLACKTQVFTELDKFKTSLLTLEPLDNMEVIRDLIVDWDGAFERMKELKPYLIPDPKVVPDTLDEETRVYPEELKKYDKFTDCILCTSCYSICTATQIDEGYGGPFQLARLYRFAVDKRDGLKEERAKIGYAYDMWNCVRCEKCADVCPKHVGPVDAIMRLRGISIDIGLKDNPGARHVLAFYKSLMESGLLNEVLLPLRAKGIKGVLENLPVGIKMILKGKAHSPIMKPISEHESLIKLMKAAMEVE</sequence>
<keyword evidence="10 11" id="KW-0003">3Fe-4S</keyword>
<evidence type="ECO:0000256" key="1">
    <source>
        <dbReference type="ARBA" id="ARBA00004894"/>
    </source>
</evidence>
<dbReference type="GO" id="GO:0051538">
    <property type="term" value="F:3 iron, 4 sulfur cluster binding"/>
    <property type="evidence" value="ECO:0007669"/>
    <property type="project" value="UniProtKB-KW"/>
</dbReference>
<dbReference type="InterPro" id="IPR050573">
    <property type="entry name" value="SDH/FRD_Iron-Sulfur"/>
</dbReference>
<dbReference type="PROSITE" id="PS51085">
    <property type="entry name" value="2FE2S_FER_2"/>
    <property type="match status" value="1"/>
</dbReference>
<evidence type="ECO:0000256" key="9">
    <source>
        <dbReference type="ARBA" id="ARBA00023014"/>
    </source>
</evidence>
<dbReference type="InterPro" id="IPR004489">
    <property type="entry name" value="Succ_DH/fum_Rdtase_Fe-S"/>
</dbReference>
<dbReference type="InterPro" id="IPR025192">
    <property type="entry name" value="Succ_DH/fum_Rdtase_N"/>
</dbReference>
<gene>
    <name evidence="14" type="ORF">C7457_1033</name>
</gene>
<dbReference type="NCBIfam" id="TIGR00384">
    <property type="entry name" value="dhsB"/>
    <property type="match status" value="1"/>
</dbReference>
<dbReference type="Pfam" id="PF13183">
    <property type="entry name" value="Fer4_8"/>
    <property type="match status" value="1"/>
</dbReference>
<dbReference type="PROSITE" id="PS00197">
    <property type="entry name" value="2FE2S_FER_1"/>
    <property type="match status" value="1"/>
</dbReference>
<reference evidence="14 15" key="1">
    <citation type="submission" date="2018-10" db="EMBL/GenBank/DDBJ databases">
        <title>Genomic Encyclopedia of Type Strains, Phase IV (KMG-IV): sequencing the most valuable type-strain genomes for metagenomic binning, comparative biology and taxonomic classification.</title>
        <authorList>
            <person name="Goeker M."/>
        </authorList>
    </citation>
    <scope>NUCLEOTIDE SEQUENCE [LARGE SCALE GENOMIC DNA]</scope>
    <source>
        <strain evidence="14 15">DSM 15521</strain>
    </source>
</reference>
<dbReference type="InterPro" id="IPR036010">
    <property type="entry name" value="2Fe-2S_ferredoxin-like_sf"/>
</dbReference>
<dbReference type="Gene3D" id="3.10.20.30">
    <property type="match status" value="1"/>
</dbReference>
<dbReference type="PROSITE" id="PS51379">
    <property type="entry name" value="4FE4S_FER_2"/>
    <property type="match status" value="1"/>
</dbReference>
<dbReference type="GO" id="GO:0051539">
    <property type="term" value="F:4 iron, 4 sulfur cluster binding"/>
    <property type="evidence" value="ECO:0007669"/>
    <property type="project" value="UniProtKB-KW"/>
</dbReference>
<keyword evidence="9 11" id="KW-0411">Iron-sulfur</keyword>
<dbReference type="Pfam" id="PF13085">
    <property type="entry name" value="Fer2_3"/>
    <property type="match status" value="1"/>
</dbReference>
<dbReference type="InterPro" id="IPR017896">
    <property type="entry name" value="4Fe4S_Fe-S-bd"/>
</dbReference>
<comment type="catalytic activity">
    <reaction evidence="11">
        <text>a menaquinone + succinate = a menaquinol + fumarate</text>
        <dbReference type="Rhea" id="RHEA:27834"/>
        <dbReference type="Rhea" id="RHEA-COMP:9537"/>
        <dbReference type="Rhea" id="RHEA-COMP:9539"/>
        <dbReference type="ChEBI" id="CHEBI:16374"/>
        <dbReference type="ChEBI" id="CHEBI:18151"/>
        <dbReference type="ChEBI" id="CHEBI:29806"/>
        <dbReference type="ChEBI" id="CHEBI:30031"/>
        <dbReference type="EC" id="1.3.5.1"/>
    </reaction>
</comment>
<evidence type="ECO:0000259" key="12">
    <source>
        <dbReference type="PROSITE" id="PS51085"/>
    </source>
</evidence>
<keyword evidence="7" id="KW-0560">Oxidoreductase</keyword>
<evidence type="ECO:0000313" key="14">
    <source>
        <dbReference type="EMBL" id="RKQ61597.1"/>
    </source>
</evidence>
<dbReference type="RefSeq" id="WP_121170750.1">
    <property type="nucleotide sequence ID" value="NZ_RBIE01000002.1"/>
</dbReference>
<evidence type="ECO:0000256" key="2">
    <source>
        <dbReference type="ARBA" id="ARBA00009433"/>
    </source>
</evidence>
<dbReference type="Proteomes" id="UP000280881">
    <property type="component" value="Unassembled WGS sequence"/>
</dbReference>
<comment type="caution">
    <text evidence="14">The sequence shown here is derived from an EMBL/GenBank/DDBJ whole genome shotgun (WGS) entry which is preliminary data.</text>
</comment>
<dbReference type="GO" id="GO:0009055">
    <property type="term" value="F:electron transfer activity"/>
    <property type="evidence" value="ECO:0007669"/>
    <property type="project" value="InterPro"/>
</dbReference>
<dbReference type="EC" id="1.3.5.1" evidence="11"/>
<dbReference type="PROSITE" id="PS00198">
    <property type="entry name" value="4FE4S_FER_1"/>
    <property type="match status" value="1"/>
</dbReference>
<dbReference type="GO" id="GO:0008177">
    <property type="term" value="F:succinate dehydrogenase (quinone) activity"/>
    <property type="evidence" value="ECO:0007669"/>
    <property type="project" value="UniProtKB-EC"/>
</dbReference>
<dbReference type="GO" id="GO:0022904">
    <property type="term" value="P:respiratory electron transport chain"/>
    <property type="evidence" value="ECO:0007669"/>
    <property type="project" value="TreeGrafter"/>
</dbReference>
<evidence type="ECO:0000256" key="5">
    <source>
        <dbReference type="ARBA" id="ARBA00022714"/>
    </source>
</evidence>
<organism evidence="14 15">
    <name type="scientific">Thermovibrio guaymasensis</name>
    <dbReference type="NCBI Taxonomy" id="240167"/>
    <lineage>
        <taxon>Bacteria</taxon>
        <taxon>Pseudomonadati</taxon>
        <taxon>Aquificota</taxon>
        <taxon>Aquificia</taxon>
        <taxon>Desulfurobacteriales</taxon>
        <taxon>Desulfurobacteriaceae</taxon>
        <taxon>Thermovibrio</taxon>
    </lineage>
</organism>
<keyword evidence="3 11" id="KW-0004">4Fe-4S</keyword>
<name>A0A420W6E2_9BACT</name>
<dbReference type="PANTHER" id="PTHR11921:SF29">
    <property type="entry name" value="SUCCINATE DEHYDROGENASE [UBIQUINONE] IRON-SULFUR SUBUNIT, MITOCHONDRIAL"/>
    <property type="match status" value="1"/>
</dbReference>
<dbReference type="InterPro" id="IPR012675">
    <property type="entry name" value="Beta-grasp_dom_sf"/>
</dbReference>
<dbReference type="GO" id="GO:0046872">
    <property type="term" value="F:metal ion binding"/>
    <property type="evidence" value="ECO:0007669"/>
    <property type="project" value="UniProtKB-KW"/>
</dbReference>
<keyword evidence="6 11" id="KW-0479">Metal-binding</keyword>
<dbReference type="InterPro" id="IPR017900">
    <property type="entry name" value="4Fe4S_Fe_S_CS"/>
</dbReference>
<proteinExistence type="inferred from homology"/>
<feature type="domain" description="2Fe-2S ferredoxin-type" evidence="12">
    <location>
        <begin position="4"/>
        <end position="98"/>
    </location>
</feature>
<evidence type="ECO:0000313" key="15">
    <source>
        <dbReference type="Proteomes" id="UP000280881"/>
    </source>
</evidence>
<dbReference type="PANTHER" id="PTHR11921">
    <property type="entry name" value="SUCCINATE DEHYDROGENASE IRON-SULFUR PROTEIN"/>
    <property type="match status" value="1"/>
</dbReference>
<dbReference type="InterPro" id="IPR001041">
    <property type="entry name" value="2Fe-2S_ferredoxin-type"/>
</dbReference>
<dbReference type="OrthoDB" id="9804391at2"/>
<dbReference type="SUPFAM" id="SSF54292">
    <property type="entry name" value="2Fe-2S ferredoxin-like"/>
    <property type="match status" value="1"/>
</dbReference>
<comment type="cofactor">
    <cofactor evidence="11">
        <name>[3Fe-4S] cluster</name>
        <dbReference type="ChEBI" id="CHEBI:21137"/>
    </cofactor>
    <text evidence="11">Binds 1 [3Fe-4S] cluster.</text>
</comment>
<dbReference type="InterPro" id="IPR009051">
    <property type="entry name" value="Helical_ferredxn"/>
</dbReference>
<comment type="cofactor">
    <cofactor evidence="11">
        <name>[2Fe-2S] cluster</name>
        <dbReference type="ChEBI" id="CHEBI:190135"/>
    </cofactor>
    <text evidence="11">Binds 1 [2Fe-2S] cluster.</text>
</comment>
<dbReference type="AlphaFoldDB" id="A0A420W6E2"/>
<dbReference type="CDD" id="cd00207">
    <property type="entry name" value="fer2"/>
    <property type="match status" value="1"/>
</dbReference>
<evidence type="ECO:0000256" key="6">
    <source>
        <dbReference type="ARBA" id="ARBA00022723"/>
    </source>
</evidence>
<comment type="similarity">
    <text evidence="2 11">Belongs to the succinate dehydrogenase/fumarate reductase iron-sulfur protein family.</text>
</comment>
<protein>
    <recommendedName>
        <fullName evidence="11">Fumarate reductase iron-sulfur subunit</fullName>
        <ecNumber evidence="11">1.3.5.1</ecNumber>
    </recommendedName>
</protein>
<evidence type="ECO:0000256" key="3">
    <source>
        <dbReference type="ARBA" id="ARBA00022485"/>
    </source>
</evidence>
<keyword evidence="8 11" id="KW-0408">Iron</keyword>